<organism evidence="1">
    <name type="scientific">marine sediment metagenome</name>
    <dbReference type="NCBI Taxonomy" id="412755"/>
    <lineage>
        <taxon>unclassified sequences</taxon>
        <taxon>metagenomes</taxon>
        <taxon>ecological metagenomes</taxon>
    </lineage>
</organism>
<dbReference type="EMBL" id="BARS01009722">
    <property type="protein sequence ID" value="GAF78670.1"/>
    <property type="molecule type" value="Genomic_DNA"/>
</dbReference>
<evidence type="ECO:0000313" key="1">
    <source>
        <dbReference type="EMBL" id="GAF78670.1"/>
    </source>
</evidence>
<protein>
    <submittedName>
        <fullName evidence="1">Uncharacterized protein</fullName>
    </submittedName>
</protein>
<comment type="caution">
    <text evidence="1">The sequence shown here is derived from an EMBL/GenBank/DDBJ whole genome shotgun (WGS) entry which is preliminary data.</text>
</comment>
<accession>X0TRB1</accession>
<gene>
    <name evidence="1" type="ORF">S01H1_18218</name>
</gene>
<dbReference type="AlphaFoldDB" id="X0TRB1"/>
<reference evidence="1" key="1">
    <citation type="journal article" date="2014" name="Front. Microbiol.">
        <title>High frequency of phylogenetically diverse reductive dehalogenase-homologous genes in deep subseafloor sedimentary metagenomes.</title>
        <authorList>
            <person name="Kawai M."/>
            <person name="Futagami T."/>
            <person name="Toyoda A."/>
            <person name="Takaki Y."/>
            <person name="Nishi S."/>
            <person name="Hori S."/>
            <person name="Arai W."/>
            <person name="Tsubouchi T."/>
            <person name="Morono Y."/>
            <person name="Uchiyama I."/>
            <person name="Ito T."/>
            <person name="Fujiyama A."/>
            <person name="Inagaki F."/>
            <person name="Takami H."/>
        </authorList>
    </citation>
    <scope>NUCLEOTIDE SEQUENCE</scope>
    <source>
        <strain evidence="1">Expedition CK06-06</strain>
    </source>
</reference>
<sequence length="32" mass="3569">LHCSKLTLFSLALVFALGKASPDFLSRYYCGF</sequence>
<name>X0TRB1_9ZZZZ</name>
<proteinExistence type="predicted"/>
<feature type="non-terminal residue" evidence="1">
    <location>
        <position position="1"/>
    </location>
</feature>